<name>A0ABN7YTS8_9BURK</name>
<accession>A0ABN7YTS8</accession>
<evidence type="ECO:0000256" key="1">
    <source>
        <dbReference type="SAM" id="Phobius"/>
    </source>
</evidence>
<keyword evidence="4" id="KW-1185">Reference proteome</keyword>
<dbReference type="EMBL" id="CAJZAH010000002">
    <property type="protein sequence ID" value="CAG9174927.1"/>
    <property type="molecule type" value="Genomic_DNA"/>
</dbReference>
<feature type="transmembrane region" description="Helical" evidence="1">
    <location>
        <begin position="155"/>
        <end position="176"/>
    </location>
</feature>
<keyword evidence="1" id="KW-1133">Transmembrane helix</keyword>
<feature type="transmembrane region" description="Helical" evidence="1">
    <location>
        <begin position="128"/>
        <end position="149"/>
    </location>
</feature>
<reference evidence="3 4" key="1">
    <citation type="submission" date="2021-08" db="EMBL/GenBank/DDBJ databases">
        <authorList>
            <person name="Peeters C."/>
        </authorList>
    </citation>
    <scope>NUCLEOTIDE SEQUENCE [LARGE SCALE GENOMIC DNA]</scope>
    <source>
        <strain evidence="3 4">LMG 21510</strain>
    </source>
</reference>
<feature type="domain" description="VTT" evidence="2">
    <location>
        <begin position="52"/>
        <end position="171"/>
    </location>
</feature>
<dbReference type="InterPro" id="IPR051311">
    <property type="entry name" value="DedA_domain"/>
</dbReference>
<dbReference type="PANTHER" id="PTHR42709">
    <property type="entry name" value="ALKALINE PHOSPHATASE LIKE PROTEIN"/>
    <property type="match status" value="1"/>
</dbReference>
<protein>
    <submittedName>
        <fullName evidence="3">Inner membrane protein YqaA</fullName>
    </submittedName>
</protein>
<gene>
    <name evidence="3" type="primary">yqaA</name>
    <name evidence="3" type="ORF">LMG21510_02733</name>
</gene>
<proteinExistence type="predicted"/>
<dbReference type="PANTHER" id="PTHR42709:SF4">
    <property type="entry name" value="INNER MEMBRANE PROTEIN YQAA"/>
    <property type="match status" value="1"/>
</dbReference>
<evidence type="ECO:0000259" key="2">
    <source>
        <dbReference type="Pfam" id="PF09335"/>
    </source>
</evidence>
<evidence type="ECO:0000313" key="3">
    <source>
        <dbReference type="EMBL" id="CAG9174927.1"/>
    </source>
</evidence>
<evidence type="ECO:0000313" key="4">
    <source>
        <dbReference type="Proteomes" id="UP000721236"/>
    </source>
</evidence>
<organism evidence="3 4">
    <name type="scientific">Cupriavidus respiraculi</name>
    <dbReference type="NCBI Taxonomy" id="195930"/>
    <lineage>
        <taxon>Bacteria</taxon>
        <taxon>Pseudomonadati</taxon>
        <taxon>Pseudomonadota</taxon>
        <taxon>Betaproteobacteria</taxon>
        <taxon>Burkholderiales</taxon>
        <taxon>Burkholderiaceae</taxon>
        <taxon>Cupriavidus</taxon>
    </lineage>
</organism>
<feature type="transmembrane region" description="Helical" evidence="1">
    <location>
        <begin position="7"/>
        <end position="32"/>
    </location>
</feature>
<dbReference type="InterPro" id="IPR032816">
    <property type="entry name" value="VTT_dom"/>
</dbReference>
<comment type="caution">
    <text evidence="3">The sequence shown here is derived from an EMBL/GenBank/DDBJ whole genome shotgun (WGS) entry which is preliminary data.</text>
</comment>
<keyword evidence="1" id="KW-0812">Transmembrane</keyword>
<dbReference type="Pfam" id="PF09335">
    <property type="entry name" value="VTT_dom"/>
    <property type="match status" value="1"/>
</dbReference>
<dbReference type="Proteomes" id="UP000721236">
    <property type="component" value="Unassembled WGS sequence"/>
</dbReference>
<sequence>MEGIVDWLFNTVALPEVGLPAIFVVSLLSATLLPLGSEPAVFGYIKLNPEMFWPAIIVATIGNTAGGAIDWWLGYGAKLALVRYHKRRQMREHELEHLQHRKHPRRPRKPALDAKYFRWMRRIGPPTLLLSWLPAIGDVLCTLAGWLRLPFWPSLGYMAIGKFVRYLVMTGLLLWVPDSIWRGIGDGFRSMF</sequence>
<keyword evidence="1" id="KW-0472">Membrane</keyword>
<feature type="transmembrane region" description="Helical" evidence="1">
    <location>
        <begin position="52"/>
        <end position="81"/>
    </location>
</feature>
<dbReference type="RefSeq" id="WP_222202090.1">
    <property type="nucleotide sequence ID" value="NZ_CAJZAH010000002.1"/>
</dbReference>